<evidence type="ECO:0000313" key="8">
    <source>
        <dbReference type="Proteomes" id="UP001166093"/>
    </source>
</evidence>
<dbReference type="PANTHER" id="PTHR24002:SF3">
    <property type="entry name" value="SOLUTE CARRIER FAMILY 22 MEMBER 18"/>
    <property type="match status" value="1"/>
</dbReference>
<gene>
    <name evidence="7" type="primary">Slc22a18</name>
    <name evidence="7" type="ORF">GTO93_0015704</name>
</gene>
<dbReference type="Gene3D" id="1.20.1250.20">
    <property type="entry name" value="MFS general substrate transporter like domains"/>
    <property type="match status" value="2"/>
</dbReference>
<protein>
    <submittedName>
        <fullName evidence="7">S22AI protein</fullName>
    </submittedName>
</protein>
<dbReference type="Proteomes" id="UP001166093">
    <property type="component" value="Unassembled WGS sequence"/>
</dbReference>
<evidence type="ECO:0000313" key="7">
    <source>
        <dbReference type="EMBL" id="MBN3272588.1"/>
    </source>
</evidence>
<keyword evidence="3 5" id="KW-1133">Transmembrane helix</keyword>
<organism evidence="7 8">
    <name type="scientific">Polyodon spathula</name>
    <name type="common">North American paddlefish</name>
    <name type="synonym">Squalus spathula</name>
    <dbReference type="NCBI Taxonomy" id="7913"/>
    <lineage>
        <taxon>Eukaryota</taxon>
        <taxon>Metazoa</taxon>
        <taxon>Chordata</taxon>
        <taxon>Craniata</taxon>
        <taxon>Vertebrata</taxon>
        <taxon>Euteleostomi</taxon>
        <taxon>Actinopterygii</taxon>
        <taxon>Chondrostei</taxon>
        <taxon>Acipenseriformes</taxon>
        <taxon>Polyodontidae</taxon>
        <taxon>Polyodon</taxon>
    </lineage>
</organism>
<feature type="transmembrane region" description="Helical" evidence="5">
    <location>
        <begin position="7"/>
        <end position="25"/>
    </location>
</feature>
<dbReference type="InterPro" id="IPR020846">
    <property type="entry name" value="MFS_dom"/>
</dbReference>
<feature type="transmembrane region" description="Helical" evidence="5">
    <location>
        <begin position="452"/>
        <end position="471"/>
    </location>
</feature>
<evidence type="ECO:0000256" key="1">
    <source>
        <dbReference type="ARBA" id="ARBA00004141"/>
    </source>
</evidence>
<keyword evidence="8" id="KW-1185">Reference proteome</keyword>
<dbReference type="PROSITE" id="PS50850">
    <property type="entry name" value="MFS"/>
    <property type="match status" value="1"/>
</dbReference>
<feature type="non-terminal residue" evidence="7">
    <location>
        <position position="483"/>
    </location>
</feature>
<feature type="transmembrane region" description="Helical" evidence="5">
    <location>
        <begin position="222"/>
        <end position="247"/>
    </location>
</feature>
<dbReference type="InterPro" id="IPR001958">
    <property type="entry name" value="Tet-R_TetA/multi-R_MdtG-like"/>
</dbReference>
<feature type="transmembrane region" description="Helical" evidence="5">
    <location>
        <begin position="66"/>
        <end position="85"/>
    </location>
</feature>
<evidence type="ECO:0000256" key="2">
    <source>
        <dbReference type="ARBA" id="ARBA00022692"/>
    </source>
</evidence>
<accession>A0ABS2XEA6</accession>
<reference evidence="7" key="1">
    <citation type="journal article" date="2021" name="Cell">
        <title>Tracing the genetic footprints of vertebrate landing in non-teleost ray-finned fishes.</title>
        <authorList>
            <person name="Bi X."/>
            <person name="Wang K."/>
            <person name="Yang L."/>
            <person name="Pan H."/>
            <person name="Jiang H."/>
            <person name="Wei Q."/>
            <person name="Fang M."/>
            <person name="Yu H."/>
            <person name="Zhu C."/>
            <person name="Cai Y."/>
            <person name="He Y."/>
            <person name="Gan X."/>
            <person name="Zeng H."/>
            <person name="Yu D."/>
            <person name="Zhu Y."/>
            <person name="Jiang H."/>
            <person name="Qiu Q."/>
            <person name="Yang H."/>
            <person name="Zhang Y.E."/>
            <person name="Wang W."/>
            <person name="Zhu M."/>
            <person name="He S."/>
            <person name="Zhang G."/>
        </authorList>
    </citation>
    <scope>NUCLEOTIDE SEQUENCE</scope>
    <source>
        <strain evidence="7">Pddl_001</strain>
    </source>
</reference>
<comment type="subcellular location">
    <subcellularLocation>
        <location evidence="1">Membrane</location>
        <topology evidence="1">Multi-pass membrane protein</topology>
    </subcellularLocation>
</comment>
<evidence type="ECO:0000259" key="6">
    <source>
        <dbReference type="PROSITE" id="PS50850"/>
    </source>
</evidence>
<name>A0ABS2XEA6_POLSP</name>
<dbReference type="PANTHER" id="PTHR24002">
    <property type="entry name" value="SOLUTE CARRIER FAMILY 22 MEMBER 18"/>
    <property type="match status" value="1"/>
</dbReference>
<feature type="domain" description="Major facilitator superfamily (MFS) profile" evidence="6">
    <location>
        <begin position="1"/>
        <end position="475"/>
    </location>
</feature>
<keyword evidence="2 5" id="KW-0812">Transmembrane</keyword>
<feature type="transmembrane region" description="Helical" evidence="5">
    <location>
        <begin position="37"/>
        <end position="59"/>
    </location>
</feature>
<proteinExistence type="predicted"/>
<dbReference type="EMBL" id="JAAWVQ010022151">
    <property type="protein sequence ID" value="MBN3272588.1"/>
    <property type="molecule type" value="Genomic_DNA"/>
</dbReference>
<dbReference type="InterPro" id="IPR036259">
    <property type="entry name" value="MFS_trans_sf"/>
</dbReference>
<feature type="transmembrane region" description="Helical" evidence="5">
    <location>
        <begin position="126"/>
        <end position="144"/>
    </location>
</feature>
<dbReference type="Pfam" id="PF07690">
    <property type="entry name" value="MFS_1"/>
    <property type="match status" value="2"/>
</dbReference>
<dbReference type="CDD" id="cd17331">
    <property type="entry name" value="MFS_SLC22A18"/>
    <property type="match status" value="1"/>
</dbReference>
<dbReference type="InterPro" id="IPR011701">
    <property type="entry name" value="MFS"/>
</dbReference>
<feature type="non-terminal residue" evidence="7">
    <location>
        <position position="1"/>
    </location>
</feature>
<sequence>MQKVIRIAYLILVLDITSLFAQFSITPYLAKRLGFNTIWFGYLQTTVGIIQLLGGPVFGRFADLHGARAALTLSSLSSAVYFVILGCSTNVPLLFISKLPAVFMHGMPGVQMVVTDLTEPGNRASALGRLGLCFGVGMIMGSSLGGTLSTRYGESFAAFVAAAGSLLNAALVVKFIPAHTKKRAETDSATATDKNLAVGAESVFSLSDITGLMRFPGVREMFTIKIISGLPSVVFQVMFSIIAMNFFQLKAEQTGYLLSYFGLVQMERQSQYDAPFRISSKDQPTMHSQDANLRCMTCHVHHVAALLPEMGRFLDLLLLVLGDRLMVTLVFLVEDKHYSENYIARSTVMQGGVIGRLTGKYSERTLLLLSIGTASIVGLAQALMTNVQEFCAVVIPMMFSLCTFNVITDTILTKSVPSSYSGTMLGLCSSVQALLRTVGPTIGGFLYQNYGVLSFGYIQCSVNLLLFLYLLKSNFRKTEEYQS</sequence>
<evidence type="ECO:0000256" key="5">
    <source>
        <dbReference type="SAM" id="Phobius"/>
    </source>
</evidence>
<evidence type="ECO:0000256" key="3">
    <source>
        <dbReference type="ARBA" id="ARBA00022989"/>
    </source>
</evidence>
<comment type="caution">
    <text evidence="7">The sequence shown here is derived from an EMBL/GenBank/DDBJ whole genome shotgun (WGS) entry which is preliminary data.</text>
</comment>
<dbReference type="SUPFAM" id="SSF103473">
    <property type="entry name" value="MFS general substrate transporter"/>
    <property type="match status" value="2"/>
</dbReference>
<dbReference type="PRINTS" id="PR01035">
    <property type="entry name" value="TCRTETA"/>
</dbReference>
<feature type="transmembrane region" description="Helical" evidence="5">
    <location>
        <begin position="390"/>
        <end position="412"/>
    </location>
</feature>
<feature type="transmembrane region" description="Helical" evidence="5">
    <location>
        <begin position="156"/>
        <end position="176"/>
    </location>
</feature>
<evidence type="ECO:0000256" key="4">
    <source>
        <dbReference type="ARBA" id="ARBA00023136"/>
    </source>
</evidence>
<keyword evidence="4 5" id="KW-0472">Membrane</keyword>